<protein>
    <submittedName>
        <fullName evidence="2">NAD(P)-binding protein</fullName>
    </submittedName>
</protein>
<sequence>MSNQRNILFTGATGYIGGSILAKLLEHPKFQSFNITAIVRDAKKAEKVRGLGVKTAIGSHSDKPFVEKLAEESDIVIATANADDPDSADAVLTGLKKRFEKTKVPGIFIHTSGTGVLADDARGMYSTDTIYDDTNPDQIESLPPTQIHRNVDLALLKGDSEGYVKTYIILPSTIYGIAGHKLVKEGISNPHSIQIPDLIRAAIGRKAGGMVGEGKNIWPNVDIDEVADIYIKLFDAILENKNPGHGREGFYFGESGEHTLYDVGKRIAEVLVAHGLAVGLEPTSFTKEDVDKYLEGSYYLGSNSRCRSNRARALGWQPKKTTKDMLESIAAEVDAIRGNNVPVPVRGYPVKD</sequence>
<dbReference type="PANTHER" id="PTHR48079:SF6">
    <property type="entry name" value="NAD(P)-BINDING DOMAIN-CONTAINING PROTEIN-RELATED"/>
    <property type="match status" value="1"/>
</dbReference>
<name>A0A4Y7TKQ9_COPMI</name>
<accession>A0A4Y7TKQ9</accession>
<evidence type="ECO:0000259" key="1">
    <source>
        <dbReference type="Pfam" id="PF13460"/>
    </source>
</evidence>
<dbReference type="Pfam" id="PF13460">
    <property type="entry name" value="NAD_binding_10"/>
    <property type="match status" value="1"/>
</dbReference>
<dbReference type="Gene3D" id="3.40.50.720">
    <property type="entry name" value="NAD(P)-binding Rossmann-like Domain"/>
    <property type="match status" value="1"/>
</dbReference>
<gene>
    <name evidence="2" type="ORF">FA13DRAFT_1707586</name>
</gene>
<dbReference type="GO" id="GO:0005737">
    <property type="term" value="C:cytoplasm"/>
    <property type="evidence" value="ECO:0007669"/>
    <property type="project" value="TreeGrafter"/>
</dbReference>
<organism evidence="2 3">
    <name type="scientific">Coprinellus micaceus</name>
    <name type="common">Glistening ink-cap mushroom</name>
    <name type="synonym">Coprinus micaceus</name>
    <dbReference type="NCBI Taxonomy" id="71717"/>
    <lineage>
        <taxon>Eukaryota</taxon>
        <taxon>Fungi</taxon>
        <taxon>Dikarya</taxon>
        <taxon>Basidiomycota</taxon>
        <taxon>Agaricomycotina</taxon>
        <taxon>Agaricomycetes</taxon>
        <taxon>Agaricomycetidae</taxon>
        <taxon>Agaricales</taxon>
        <taxon>Agaricineae</taxon>
        <taxon>Psathyrellaceae</taxon>
        <taxon>Coprinellus</taxon>
    </lineage>
</organism>
<dbReference type="Proteomes" id="UP000298030">
    <property type="component" value="Unassembled WGS sequence"/>
</dbReference>
<dbReference type="AlphaFoldDB" id="A0A4Y7TKQ9"/>
<evidence type="ECO:0000313" key="2">
    <source>
        <dbReference type="EMBL" id="TEB34750.1"/>
    </source>
</evidence>
<dbReference type="InterPro" id="IPR051783">
    <property type="entry name" value="NAD(P)-dependent_oxidoreduct"/>
</dbReference>
<keyword evidence="3" id="KW-1185">Reference proteome</keyword>
<proteinExistence type="predicted"/>
<dbReference type="InterPro" id="IPR036291">
    <property type="entry name" value="NAD(P)-bd_dom_sf"/>
</dbReference>
<dbReference type="STRING" id="71717.A0A4Y7TKQ9"/>
<dbReference type="EMBL" id="QPFP01000009">
    <property type="protein sequence ID" value="TEB34750.1"/>
    <property type="molecule type" value="Genomic_DNA"/>
</dbReference>
<dbReference type="OrthoDB" id="10262413at2759"/>
<dbReference type="InterPro" id="IPR016040">
    <property type="entry name" value="NAD(P)-bd_dom"/>
</dbReference>
<dbReference type="SUPFAM" id="SSF51735">
    <property type="entry name" value="NAD(P)-binding Rossmann-fold domains"/>
    <property type="match status" value="1"/>
</dbReference>
<evidence type="ECO:0000313" key="3">
    <source>
        <dbReference type="Proteomes" id="UP000298030"/>
    </source>
</evidence>
<comment type="caution">
    <text evidence="2">The sequence shown here is derived from an EMBL/GenBank/DDBJ whole genome shotgun (WGS) entry which is preliminary data.</text>
</comment>
<feature type="domain" description="NAD(P)-binding" evidence="1">
    <location>
        <begin position="11"/>
        <end position="92"/>
    </location>
</feature>
<dbReference type="GO" id="GO:0004029">
    <property type="term" value="F:aldehyde dehydrogenase (NAD+) activity"/>
    <property type="evidence" value="ECO:0007669"/>
    <property type="project" value="TreeGrafter"/>
</dbReference>
<reference evidence="2 3" key="1">
    <citation type="journal article" date="2019" name="Nat. Ecol. Evol.">
        <title>Megaphylogeny resolves global patterns of mushroom evolution.</title>
        <authorList>
            <person name="Varga T."/>
            <person name="Krizsan K."/>
            <person name="Foldi C."/>
            <person name="Dima B."/>
            <person name="Sanchez-Garcia M."/>
            <person name="Sanchez-Ramirez S."/>
            <person name="Szollosi G.J."/>
            <person name="Szarkandi J.G."/>
            <person name="Papp V."/>
            <person name="Albert L."/>
            <person name="Andreopoulos W."/>
            <person name="Angelini C."/>
            <person name="Antonin V."/>
            <person name="Barry K.W."/>
            <person name="Bougher N.L."/>
            <person name="Buchanan P."/>
            <person name="Buyck B."/>
            <person name="Bense V."/>
            <person name="Catcheside P."/>
            <person name="Chovatia M."/>
            <person name="Cooper J."/>
            <person name="Damon W."/>
            <person name="Desjardin D."/>
            <person name="Finy P."/>
            <person name="Geml J."/>
            <person name="Haridas S."/>
            <person name="Hughes K."/>
            <person name="Justo A."/>
            <person name="Karasinski D."/>
            <person name="Kautmanova I."/>
            <person name="Kiss B."/>
            <person name="Kocsube S."/>
            <person name="Kotiranta H."/>
            <person name="LaButti K.M."/>
            <person name="Lechner B.E."/>
            <person name="Liimatainen K."/>
            <person name="Lipzen A."/>
            <person name="Lukacs Z."/>
            <person name="Mihaltcheva S."/>
            <person name="Morgado L.N."/>
            <person name="Niskanen T."/>
            <person name="Noordeloos M.E."/>
            <person name="Ohm R.A."/>
            <person name="Ortiz-Santana B."/>
            <person name="Ovrebo C."/>
            <person name="Racz N."/>
            <person name="Riley R."/>
            <person name="Savchenko A."/>
            <person name="Shiryaev A."/>
            <person name="Soop K."/>
            <person name="Spirin V."/>
            <person name="Szebenyi C."/>
            <person name="Tomsovsky M."/>
            <person name="Tulloss R.E."/>
            <person name="Uehling J."/>
            <person name="Grigoriev I.V."/>
            <person name="Vagvolgyi C."/>
            <person name="Papp T."/>
            <person name="Martin F.M."/>
            <person name="Miettinen O."/>
            <person name="Hibbett D.S."/>
            <person name="Nagy L.G."/>
        </authorList>
    </citation>
    <scope>NUCLEOTIDE SEQUENCE [LARGE SCALE GENOMIC DNA]</scope>
    <source>
        <strain evidence="2 3">FP101781</strain>
    </source>
</reference>
<dbReference type="PANTHER" id="PTHR48079">
    <property type="entry name" value="PROTEIN YEEZ"/>
    <property type="match status" value="1"/>
</dbReference>